<organism evidence="6 7">
    <name type="scientific">Undibacterium piscinae</name>
    <dbReference type="NCBI Taxonomy" id="2495591"/>
    <lineage>
        <taxon>Bacteria</taxon>
        <taxon>Pseudomonadati</taxon>
        <taxon>Pseudomonadota</taxon>
        <taxon>Betaproteobacteria</taxon>
        <taxon>Burkholderiales</taxon>
        <taxon>Oxalobacteraceae</taxon>
        <taxon>Undibacterium</taxon>
    </lineage>
</organism>
<dbReference type="Pfam" id="PF00532">
    <property type="entry name" value="Peripla_BP_1"/>
    <property type="match status" value="1"/>
</dbReference>
<dbReference type="Proteomes" id="UP000274350">
    <property type="component" value="Chromosome"/>
</dbReference>
<evidence type="ECO:0000256" key="1">
    <source>
        <dbReference type="ARBA" id="ARBA00022491"/>
    </source>
</evidence>
<evidence type="ECO:0000259" key="5">
    <source>
        <dbReference type="PROSITE" id="PS50932"/>
    </source>
</evidence>
<feature type="domain" description="HTH lacI-type" evidence="5">
    <location>
        <begin position="2"/>
        <end position="56"/>
    </location>
</feature>
<sequence length="338" mass="36976">MATMKQVAEKAKVSTTTVSHVINNTRVVSEDARERVLSVIRELRYIPSAVARSLKNDKTHTLGMIIPNNSNPYFAEVIQGIEDESFKLGYNIILCNSYDDPKKQAAYTRVLMEKRIDGLILVASGSDEELNQLLTDEGIPKVLVDREVPGVAADFIEADHEQGGYLATKYLLDLGHRDIACVSGPKTLLPSGGRVQGYWRALKEAGVTPREEYLAHSDFTSQGGFTAFRQLLALHPRPTAIFASNDLMAIGGLCAAHQAGMKIPEELSVIGYDDIALASFSTPPLTTIAQPKHEIGVLTAQVMVKRIQNAELALRREKLETKLMVRQSTAAFNAANSA</sequence>
<dbReference type="Pfam" id="PF00356">
    <property type="entry name" value="LacI"/>
    <property type="match status" value="1"/>
</dbReference>
<dbReference type="InterPro" id="IPR028082">
    <property type="entry name" value="Peripla_BP_I"/>
</dbReference>
<evidence type="ECO:0000256" key="3">
    <source>
        <dbReference type="ARBA" id="ARBA00023125"/>
    </source>
</evidence>
<dbReference type="EMBL" id="CP051152">
    <property type="protein sequence ID" value="QJQ05893.1"/>
    <property type="molecule type" value="Genomic_DNA"/>
</dbReference>
<dbReference type="SUPFAM" id="SSF47413">
    <property type="entry name" value="lambda repressor-like DNA-binding domains"/>
    <property type="match status" value="1"/>
</dbReference>
<keyword evidence="1" id="KW-0678">Repressor</keyword>
<keyword evidence="3" id="KW-0238">DNA-binding</keyword>
<evidence type="ECO:0000313" key="7">
    <source>
        <dbReference type="Proteomes" id="UP000274350"/>
    </source>
</evidence>
<keyword evidence="4" id="KW-0804">Transcription</keyword>
<dbReference type="SMART" id="SM00354">
    <property type="entry name" value="HTH_LACI"/>
    <property type="match status" value="1"/>
</dbReference>
<proteinExistence type="predicted"/>
<evidence type="ECO:0000256" key="2">
    <source>
        <dbReference type="ARBA" id="ARBA00023015"/>
    </source>
</evidence>
<keyword evidence="2" id="KW-0805">Transcription regulation</keyword>
<evidence type="ECO:0000313" key="6">
    <source>
        <dbReference type="EMBL" id="QJQ05893.1"/>
    </source>
</evidence>
<dbReference type="AlphaFoldDB" id="A0A6M4A483"/>
<dbReference type="PROSITE" id="PS50932">
    <property type="entry name" value="HTH_LACI_2"/>
    <property type="match status" value="1"/>
</dbReference>
<gene>
    <name evidence="6" type="ORF">EJG51_008580</name>
</gene>
<dbReference type="Gene3D" id="1.10.260.40">
    <property type="entry name" value="lambda repressor-like DNA-binding domains"/>
    <property type="match status" value="1"/>
</dbReference>
<dbReference type="CDD" id="cd01392">
    <property type="entry name" value="HTH_LacI"/>
    <property type="match status" value="1"/>
</dbReference>
<dbReference type="PANTHER" id="PTHR30146">
    <property type="entry name" value="LACI-RELATED TRANSCRIPTIONAL REPRESSOR"/>
    <property type="match status" value="1"/>
</dbReference>
<dbReference type="GO" id="GO:0003700">
    <property type="term" value="F:DNA-binding transcription factor activity"/>
    <property type="evidence" value="ECO:0007669"/>
    <property type="project" value="TreeGrafter"/>
</dbReference>
<dbReference type="PANTHER" id="PTHR30146:SF148">
    <property type="entry name" value="HTH-TYPE TRANSCRIPTIONAL REPRESSOR PURR-RELATED"/>
    <property type="match status" value="1"/>
</dbReference>
<reference evidence="6 7" key="1">
    <citation type="journal article" date="2019" name="Int. J. Syst. Evol. Microbiol.">
        <title>Undibacterium piscinae sp. nov., isolated from Korean shiner intestine.</title>
        <authorList>
            <person name="Lee S.Y."/>
            <person name="Kang W."/>
            <person name="Kim P.S."/>
            <person name="Kim H.S."/>
            <person name="Sung H."/>
            <person name="Shin N.R."/>
            <person name="Whon T.W."/>
            <person name="Yun J.H."/>
            <person name="Lee J.Y."/>
            <person name="Lee J.Y."/>
            <person name="Jung M.J."/>
            <person name="Jeong Y.S."/>
            <person name="Tak E.J."/>
            <person name="Han J.E."/>
            <person name="Hyun D.W."/>
            <person name="Kang M.S."/>
            <person name="Lee K.E."/>
            <person name="Lee B.H."/>
            <person name="Bae J.W."/>
        </authorList>
    </citation>
    <scope>NUCLEOTIDE SEQUENCE [LARGE SCALE GENOMIC DNA]</scope>
    <source>
        <strain evidence="6 7">S11R28</strain>
    </source>
</reference>
<evidence type="ECO:0000256" key="4">
    <source>
        <dbReference type="ARBA" id="ARBA00023163"/>
    </source>
</evidence>
<dbReference type="InterPro" id="IPR000843">
    <property type="entry name" value="HTH_LacI"/>
</dbReference>
<dbReference type="InterPro" id="IPR001761">
    <property type="entry name" value="Peripla_BP/Lac1_sug-bd_dom"/>
</dbReference>
<dbReference type="SUPFAM" id="SSF53822">
    <property type="entry name" value="Periplasmic binding protein-like I"/>
    <property type="match status" value="1"/>
</dbReference>
<protein>
    <submittedName>
        <fullName evidence="6">LacI family transcriptional regulator</fullName>
    </submittedName>
</protein>
<dbReference type="InterPro" id="IPR010982">
    <property type="entry name" value="Lambda_DNA-bd_dom_sf"/>
</dbReference>
<name>A0A6M4A483_9BURK</name>
<dbReference type="Gene3D" id="3.40.50.2300">
    <property type="match status" value="2"/>
</dbReference>
<dbReference type="GO" id="GO:0000976">
    <property type="term" value="F:transcription cis-regulatory region binding"/>
    <property type="evidence" value="ECO:0007669"/>
    <property type="project" value="TreeGrafter"/>
</dbReference>
<accession>A0A6M4A483</accession>
<dbReference type="KEGG" id="upi:EJG51_008580"/>
<keyword evidence="7" id="KW-1185">Reference proteome</keyword>